<evidence type="ECO:0000256" key="1">
    <source>
        <dbReference type="SAM" id="MobiDB-lite"/>
    </source>
</evidence>
<protein>
    <submittedName>
        <fullName evidence="2">Uncharacterized protein</fullName>
    </submittedName>
</protein>
<sequence>MWRMCRHHQVRRAKTGTQPTDSLGSKTKAFKESDLFSGIKEEFFTFITNSFNLRGKLKQKQKSVEN</sequence>
<evidence type="ECO:0000313" key="3">
    <source>
        <dbReference type="Proteomes" id="UP000037122"/>
    </source>
</evidence>
<dbReference type="VEuPathDB" id="FungiDB:QG37_07417"/>
<reference evidence="3" key="1">
    <citation type="journal article" date="2015" name="BMC Genomics">
        <title>Draft genome of a commonly misdiagnosed multidrug resistant pathogen Candida auris.</title>
        <authorList>
            <person name="Chatterjee S."/>
            <person name="Alampalli S.V."/>
            <person name="Nageshan R.K."/>
            <person name="Chettiar S.T."/>
            <person name="Joshi S."/>
            <person name="Tatu U.S."/>
        </authorList>
    </citation>
    <scope>NUCLEOTIDE SEQUENCE [LARGE SCALE GENOMIC DNA]</scope>
    <source>
        <strain evidence="3">6684</strain>
    </source>
</reference>
<dbReference type="Proteomes" id="UP000037122">
    <property type="component" value="Unassembled WGS sequence"/>
</dbReference>
<organism evidence="2 3">
    <name type="scientific">Candidozyma auris</name>
    <name type="common">Yeast</name>
    <name type="synonym">Candida auris</name>
    <dbReference type="NCBI Taxonomy" id="498019"/>
    <lineage>
        <taxon>Eukaryota</taxon>
        <taxon>Fungi</taxon>
        <taxon>Dikarya</taxon>
        <taxon>Ascomycota</taxon>
        <taxon>Saccharomycotina</taxon>
        <taxon>Pichiomycetes</taxon>
        <taxon>Metschnikowiaceae</taxon>
        <taxon>Candidozyma</taxon>
    </lineage>
</organism>
<name>A0A0L0NQJ1_CANAR</name>
<feature type="compositionally biased region" description="Polar residues" evidence="1">
    <location>
        <begin position="15"/>
        <end position="25"/>
    </location>
</feature>
<dbReference type="AlphaFoldDB" id="A0A0L0NQJ1"/>
<comment type="caution">
    <text evidence="2">The sequence shown here is derived from an EMBL/GenBank/DDBJ whole genome shotgun (WGS) entry which is preliminary data.</text>
</comment>
<gene>
    <name evidence="2" type="ORF">QG37_07417</name>
</gene>
<feature type="compositionally biased region" description="Basic residues" evidence="1">
    <location>
        <begin position="1"/>
        <end position="14"/>
    </location>
</feature>
<proteinExistence type="predicted"/>
<feature type="region of interest" description="Disordered" evidence="1">
    <location>
        <begin position="1"/>
        <end position="25"/>
    </location>
</feature>
<accession>A0A0L0NQJ1</accession>
<evidence type="ECO:0000313" key="2">
    <source>
        <dbReference type="EMBL" id="KND96289.1"/>
    </source>
</evidence>
<dbReference type="EMBL" id="LGST01000057">
    <property type="protein sequence ID" value="KND96289.1"/>
    <property type="molecule type" value="Genomic_DNA"/>
</dbReference>